<evidence type="ECO:0000313" key="4">
    <source>
        <dbReference type="Proteomes" id="UP000183071"/>
    </source>
</evidence>
<dbReference type="InterPro" id="IPR012347">
    <property type="entry name" value="Ferritin-like"/>
</dbReference>
<name>A0A0N0UNY0_9FLAO</name>
<dbReference type="Pfam" id="PF06175">
    <property type="entry name" value="MiaE"/>
    <property type="match status" value="1"/>
</dbReference>
<dbReference type="Gene3D" id="1.20.1260.10">
    <property type="match status" value="1"/>
</dbReference>
<dbReference type="EMBL" id="FNUE01000002">
    <property type="protein sequence ID" value="SEE53211.1"/>
    <property type="molecule type" value="Genomic_DNA"/>
</dbReference>
<dbReference type="RefSeq" id="WP_053974912.1">
    <property type="nucleotide sequence ID" value="NZ_FNUE01000002.1"/>
</dbReference>
<dbReference type="STRING" id="1300348.I602_2400"/>
<dbReference type="Proteomes" id="UP000037716">
    <property type="component" value="Unassembled WGS sequence"/>
</dbReference>
<dbReference type="InterPro" id="IPR009078">
    <property type="entry name" value="Ferritin-like_SF"/>
</dbReference>
<comment type="caution">
    <text evidence="1">The sequence shown here is derived from an EMBL/GenBank/DDBJ whole genome shotgun (WGS) entry which is preliminary data.</text>
</comment>
<accession>A0A0N0UNY0</accession>
<protein>
    <submittedName>
        <fullName evidence="1 2">tRNA-(MS[2]IO[6]A)-hydroxylase</fullName>
    </submittedName>
</protein>
<dbReference type="EMBL" id="LGBR01000001">
    <property type="protein sequence ID" value="KOY52840.1"/>
    <property type="molecule type" value="Genomic_DNA"/>
</dbReference>
<evidence type="ECO:0000313" key="2">
    <source>
        <dbReference type="EMBL" id="SEE53211.1"/>
    </source>
</evidence>
<dbReference type="PATRIC" id="fig|1300348.6.peg.2401"/>
<dbReference type="CDD" id="cd07910">
    <property type="entry name" value="MiaE"/>
    <property type="match status" value="1"/>
</dbReference>
<evidence type="ECO:0000313" key="1">
    <source>
        <dbReference type="EMBL" id="KOY52840.1"/>
    </source>
</evidence>
<dbReference type="InterPro" id="IPR010386">
    <property type="entry name" value="tRNA-Hydrxlase_MiaE"/>
</dbReference>
<dbReference type="Proteomes" id="UP000183071">
    <property type="component" value="Unassembled WGS sequence"/>
</dbReference>
<keyword evidence="4" id="KW-1185">Reference proteome</keyword>
<evidence type="ECO:0000313" key="3">
    <source>
        <dbReference type="Proteomes" id="UP000037716"/>
    </source>
</evidence>
<dbReference type="PANTHER" id="PTHR42637">
    <property type="entry name" value="TRNA-(MS[2]IO[6]A)-HYDROXYLASE"/>
    <property type="match status" value="1"/>
</dbReference>
<dbReference type="SUPFAM" id="SSF47240">
    <property type="entry name" value="Ferritin-like"/>
    <property type="match status" value="1"/>
</dbReference>
<organism evidence="1 3">
    <name type="scientific">Polaribacter dokdonensis DSW-5</name>
    <dbReference type="NCBI Taxonomy" id="1300348"/>
    <lineage>
        <taxon>Bacteria</taxon>
        <taxon>Pseudomonadati</taxon>
        <taxon>Bacteroidota</taxon>
        <taxon>Flavobacteriia</taxon>
        <taxon>Flavobacteriales</taxon>
        <taxon>Flavobacteriaceae</taxon>
    </lineage>
</organism>
<dbReference type="AlphaFoldDB" id="A0A0N0UNY0"/>
<dbReference type="PIRSF" id="PIRSF020736">
    <property type="entry name" value="MiaE"/>
    <property type="match status" value="1"/>
</dbReference>
<reference evidence="1 3" key="1">
    <citation type="submission" date="2015-07" db="EMBL/GenBank/DDBJ databases">
        <title>Genome of Polaribacter dokdonenesis DSW-5, isolated from seawater off Dokdo in Korea.</title>
        <authorList>
            <person name="Yoon K."/>
            <person name="Song J.Y."/>
            <person name="Kim J.F."/>
        </authorList>
    </citation>
    <scope>NUCLEOTIDE SEQUENCE [LARGE SCALE GENOMIC DNA]</scope>
    <source>
        <strain evidence="1 3">DSW-5</strain>
    </source>
</reference>
<proteinExistence type="predicted"/>
<dbReference type="PANTHER" id="PTHR42637:SF1">
    <property type="entry name" value="TRNA 2-(METHYLSULFANYL)-N(6)-ISOPENTENYLADENOSINE(37) HYDROXYLASE"/>
    <property type="match status" value="1"/>
</dbReference>
<dbReference type="OrthoDB" id="9802518at2"/>
<sequence>MLGLQFETETSWAEIAKVNLQQILTDHAFLEQKAASNAVSIIINYSEETELVKEMSNIAIEEMQHFKMVHLLMVKRGMVLGREQKNDYAVRLQKFFPKTKNRTDALVQRLLVAALIEARSCERFKVFSENMEDEELKKFYKNLMISEANHYTTFLQFAREYQDREIVDKKWAALLAFEAEMMKERGHLAKIHG</sequence>
<dbReference type="GO" id="GO:0006400">
    <property type="term" value="P:tRNA modification"/>
    <property type="evidence" value="ECO:0007669"/>
    <property type="project" value="InterPro"/>
</dbReference>
<reference evidence="2 4" key="2">
    <citation type="submission" date="2016-10" db="EMBL/GenBank/DDBJ databases">
        <authorList>
            <person name="Varghese N."/>
            <person name="Submissions S."/>
        </authorList>
    </citation>
    <scope>NUCLEOTIDE SEQUENCE [LARGE SCALE GENOMIC DNA]</scope>
    <source>
        <strain evidence="2 4">DSW-5</strain>
    </source>
</reference>
<gene>
    <name evidence="1" type="ORF">I602_2400</name>
    <name evidence="2" type="ORF">SAMN05444353_2175</name>
</gene>
<dbReference type="GO" id="GO:0045301">
    <property type="term" value="F:tRNA 2-(methylsulfanyl)-N(6)-isopentenyladenosine(37) hydroxylase activity"/>
    <property type="evidence" value="ECO:0007669"/>
    <property type="project" value="InterPro"/>
</dbReference>